<accession>A0A8S1NW66</accession>
<keyword evidence="3" id="KW-1185">Reference proteome</keyword>
<feature type="region of interest" description="Disordered" evidence="1">
    <location>
        <begin position="49"/>
        <end position="68"/>
    </location>
</feature>
<feature type="compositionally biased region" description="Low complexity" evidence="1">
    <location>
        <begin position="50"/>
        <end position="67"/>
    </location>
</feature>
<dbReference type="AlphaFoldDB" id="A0A8S1NW66"/>
<evidence type="ECO:0000313" key="3">
    <source>
        <dbReference type="Proteomes" id="UP000688137"/>
    </source>
</evidence>
<evidence type="ECO:0000313" key="2">
    <source>
        <dbReference type="EMBL" id="CAD8095539.1"/>
    </source>
</evidence>
<sequence length="171" mass="19177">MGNCRSCSLNVPIIDQKLEFIVITQQDASSQNNISQKLSVSQSIAQELENSGNQQQISNNNKQNNQNDVGIRDATSEWKSINTKKNQESNGLQNRIKDKKIDELSKSQFRIDTQADDGLLGTYNLPSNLMLESNQDRMSKINPQLEGTKISHAMVQSNRSKPKVNIQKQSS</sequence>
<gene>
    <name evidence="2" type="ORF">PPRIM_AZ9-3.1.T0990016</name>
</gene>
<organism evidence="2 3">
    <name type="scientific">Paramecium primaurelia</name>
    <dbReference type="NCBI Taxonomy" id="5886"/>
    <lineage>
        <taxon>Eukaryota</taxon>
        <taxon>Sar</taxon>
        <taxon>Alveolata</taxon>
        <taxon>Ciliophora</taxon>
        <taxon>Intramacronucleata</taxon>
        <taxon>Oligohymenophorea</taxon>
        <taxon>Peniculida</taxon>
        <taxon>Parameciidae</taxon>
        <taxon>Paramecium</taxon>
    </lineage>
</organism>
<dbReference type="EMBL" id="CAJJDM010000102">
    <property type="protein sequence ID" value="CAD8095539.1"/>
    <property type="molecule type" value="Genomic_DNA"/>
</dbReference>
<evidence type="ECO:0000256" key="1">
    <source>
        <dbReference type="SAM" id="MobiDB-lite"/>
    </source>
</evidence>
<proteinExistence type="predicted"/>
<reference evidence="2" key="1">
    <citation type="submission" date="2021-01" db="EMBL/GenBank/DDBJ databases">
        <authorList>
            <consortium name="Genoscope - CEA"/>
            <person name="William W."/>
        </authorList>
    </citation>
    <scope>NUCLEOTIDE SEQUENCE</scope>
</reference>
<protein>
    <submittedName>
        <fullName evidence="2">Uncharacterized protein</fullName>
    </submittedName>
</protein>
<name>A0A8S1NW66_PARPR</name>
<dbReference type="Proteomes" id="UP000688137">
    <property type="component" value="Unassembled WGS sequence"/>
</dbReference>
<comment type="caution">
    <text evidence="2">The sequence shown here is derived from an EMBL/GenBank/DDBJ whole genome shotgun (WGS) entry which is preliminary data.</text>
</comment>